<dbReference type="EMBL" id="JAYKXN010000002">
    <property type="protein sequence ID" value="KAK7310414.1"/>
    <property type="molecule type" value="Genomic_DNA"/>
</dbReference>
<evidence type="ECO:0000256" key="2">
    <source>
        <dbReference type="SAM" id="MobiDB-lite"/>
    </source>
</evidence>
<gene>
    <name evidence="3" type="ORF">RJT34_07924</name>
</gene>
<dbReference type="Proteomes" id="UP001359559">
    <property type="component" value="Unassembled WGS sequence"/>
</dbReference>
<evidence type="ECO:0000256" key="1">
    <source>
        <dbReference type="SAM" id="Coils"/>
    </source>
</evidence>
<feature type="compositionally biased region" description="Polar residues" evidence="2">
    <location>
        <begin position="356"/>
        <end position="370"/>
    </location>
</feature>
<comment type="caution">
    <text evidence="3">The sequence shown here is derived from an EMBL/GenBank/DDBJ whole genome shotgun (WGS) entry which is preliminary data.</text>
</comment>
<feature type="region of interest" description="Disordered" evidence="2">
    <location>
        <begin position="343"/>
        <end position="370"/>
    </location>
</feature>
<reference evidence="3 4" key="1">
    <citation type="submission" date="2024-01" db="EMBL/GenBank/DDBJ databases">
        <title>The genomes of 5 underutilized Papilionoideae crops provide insights into root nodulation and disease resistance.</title>
        <authorList>
            <person name="Yuan L."/>
        </authorList>
    </citation>
    <scope>NUCLEOTIDE SEQUENCE [LARGE SCALE GENOMIC DNA]</scope>
    <source>
        <strain evidence="3">LY-2023</strain>
        <tissue evidence="3">Leaf</tissue>
    </source>
</reference>
<evidence type="ECO:0008006" key="5">
    <source>
        <dbReference type="Google" id="ProtNLM"/>
    </source>
</evidence>
<evidence type="ECO:0000313" key="4">
    <source>
        <dbReference type="Proteomes" id="UP001359559"/>
    </source>
</evidence>
<sequence length="505" mass="58818">MAVYIQTGMRGMVARNDLRFRRQTQAAIVIQEAKTQENKKLQHALQEMEEAKSQEIENLQHAMQEMEEAKTRENEKLQHAMQEMEEAKTRENEKLQHALQEMEEAKAQEIENLQHALRVMEEAKAQEIENLQHALQEMEEAKAQEIENLQHALQEMEEAKAREIENLQHALQEMEEAKAREIENLKHALQEMDEAKTRENEKLQHDLQDMELQFQDTKHALQEMELQFEQTKATLIQEREELVNSLEKKSMQEFPANVSDNELINKLTTEREQLKDQVNSWEKKFDEVESKYEECNRLSEDRMNQIIETESKMIELKTNMQRLEEKISDMETENQVLRQQALLSSSSKKMSEKSLATTTSPVENGHQASQGSVPVKTFGLEADEVRRSLMERHRDSVDALFKCVIKDLGFSDGKPVAAFTLYNCLLHWKIFEAEKTSIFDHLIQLIGSAIEDQDNNDCMGYWLSNTSSLFFHLHRCLRVPTARKPPTPTSFFGRMTQVLTLSITI</sequence>
<protein>
    <recommendedName>
        <fullName evidence="5">Dilute domain-containing protein</fullName>
    </recommendedName>
</protein>
<proteinExistence type="predicted"/>
<evidence type="ECO:0000313" key="3">
    <source>
        <dbReference type="EMBL" id="KAK7310414.1"/>
    </source>
</evidence>
<dbReference type="PROSITE" id="PS50096">
    <property type="entry name" value="IQ"/>
    <property type="match status" value="1"/>
</dbReference>
<keyword evidence="4" id="KW-1185">Reference proteome</keyword>
<feature type="coiled-coil region" evidence="1">
    <location>
        <begin position="31"/>
        <end position="340"/>
    </location>
</feature>
<name>A0AAN9PUI5_CLITE</name>
<keyword evidence="1" id="KW-0175">Coiled coil</keyword>
<organism evidence="3 4">
    <name type="scientific">Clitoria ternatea</name>
    <name type="common">Butterfly pea</name>
    <dbReference type="NCBI Taxonomy" id="43366"/>
    <lineage>
        <taxon>Eukaryota</taxon>
        <taxon>Viridiplantae</taxon>
        <taxon>Streptophyta</taxon>
        <taxon>Embryophyta</taxon>
        <taxon>Tracheophyta</taxon>
        <taxon>Spermatophyta</taxon>
        <taxon>Magnoliopsida</taxon>
        <taxon>eudicotyledons</taxon>
        <taxon>Gunneridae</taxon>
        <taxon>Pentapetalae</taxon>
        <taxon>rosids</taxon>
        <taxon>fabids</taxon>
        <taxon>Fabales</taxon>
        <taxon>Fabaceae</taxon>
        <taxon>Papilionoideae</taxon>
        <taxon>50 kb inversion clade</taxon>
        <taxon>NPAAA clade</taxon>
        <taxon>indigoferoid/millettioid clade</taxon>
        <taxon>Phaseoleae</taxon>
        <taxon>Clitoria</taxon>
    </lineage>
</organism>
<accession>A0AAN9PUI5</accession>
<dbReference type="AlphaFoldDB" id="A0AAN9PUI5"/>